<evidence type="ECO:0000256" key="1">
    <source>
        <dbReference type="ARBA" id="ARBA00022729"/>
    </source>
</evidence>
<dbReference type="InterPro" id="IPR013783">
    <property type="entry name" value="Ig-like_fold"/>
</dbReference>
<sequence>MSASRSFTAGFAGAALAAGLLVATGVQPAEIAPTTASSVSFTASGDLNSTTQTSAVLNQIDSIGPDLHLALGDLAYTSDPEQVWCDYVTSRTGAGFPFELVAGNHESNGLNGNIDSFSACLPNQLPGAIGTYGRQYYVDVPQQTPLVRFIQISPGLTFPDGLWTYAAGSARYQWTAAAIDSARAAGIPWVVVSAHKPCLSLGQYSCDTADLTNLLISKRVDLVLNGHEHLYQRTKQLALRGGCSALVPGTYTAACVADPDNDLAAGAGTVFATVGTGGTPLRDVSASDSEAQYFAASSGLNSSPTWGSLLVTADATQLSAGFQPAAGANYSDAFVIRQGSSTPNESPVAAFTANCTDLACTADASSSTDSDGTIASSAWNFGDGTTGTGTIATHSYAVSGTYTISLTVTDDDGAVNTVTHPVTVSLPGGPITYASDAFARTVANGFGTADTGGAWTLSGASTAFQVAGGVGVIRHAKAGGTLDAYLPSATSTTTDLLYRISADKPATGGGIYIVTHGRRIVGVGSYRAQAIIKSTGQVTLALTRENPIGVGATIQAAVLVPGVAFAAGDQLLVRMRVTGTSPTTIQARIWESGTPEPSVWHRSITDSTGPLQAAGSTGVSTYVSSSATNAPVVLSVDDYLMRAP</sequence>
<feature type="domain" description="PKD" evidence="3">
    <location>
        <begin position="347"/>
        <end position="431"/>
    </location>
</feature>
<dbReference type="InterPro" id="IPR029052">
    <property type="entry name" value="Metallo-depent_PP-like"/>
</dbReference>
<dbReference type="EMBL" id="SPQZ01000002">
    <property type="protein sequence ID" value="TFV98928.1"/>
    <property type="molecule type" value="Genomic_DNA"/>
</dbReference>
<keyword evidence="5" id="KW-1185">Reference proteome</keyword>
<reference evidence="4 5" key="1">
    <citation type="journal article" date="2018" name="J. Microbiol.">
        <title>Leifsonia flava sp. nov., a novel actinobacterium isolated from the rhizosphere of Aquilegia viridiflora.</title>
        <authorList>
            <person name="Cai Y."/>
            <person name="Tao W.Z."/>
            <person name="Ma Y.J."/>
            <person name="Cheng J."/>
            <person name="Zhang M.Y."/>
            <person name="Zhang Y.X."/>
        </authorList>
    </citation>
    <scope>NUCLEOTIDE SEQUENCE [LARGE SCALE GENOMIC DNA]</scope>
    <source>
        <strain evidence="4 5">SYP-B2174</strain>
    </source>
</reference>
<gene>
    <name evidence="4" type="ORF">E4M00_05365</name>
</gene>
<dbReference type="RefSeq" id="WP_135119442.1">
    <property type="nucleotide sequence ID" value="NZ_SPQZ01000002.1"/>
</dbReference>
<feature type="chain" id="PRO_5038896981" evidence="2">
    <location>
        <begin position="18"/>
        <end position="644"/>
    </location>
</feature>
<dbReference type="CDD" id="cd00146">
    <property type="entry name" value="PKD"/>
    <property type="match status" value="1"/>
</dbReference>
<dbReference type="GO" id="GO:0003993">
    <property type="term" value="F:acid phosphatase activity"/>
    <property type="evidence" value="ECO:0007669"/>
    <property type="project" value="InterPro"/>
</dbReference>
<name>A0A4Y9R478_9MICO</name>
<dbReference type="Gene3D" id="3.60.21.10">
    <property type="match status" value="1"/>
</dbReference>
<dbReference type="Pfam" id="PF18911">
    <property type="entry name" value="PKD_4"/>
    <property type="match status" value="1"/>
</dbReference>
<dbReference type="SUPFAM" id="SSF56300">
    <property type="entry name" value="Metallo-dependent phosphatases"/>
    <property type="match status" value="1"/>
</dbReference>
<dbReference type="InterPro" id="IPR000601">
    <property type="entry name" value="PKD_dom"/>
</dbReference>
<feature type="signal peptide" evidence="2">
    <location>
        <begin position="1"/>
        <end position="17"/>
    </location>
</feature>
<protein>
    <submittedName>
        <fullName evidence="4">PKD domain-containing protein</fullName>
    </submittedName>
</protein>
<proteinExistence type="predicted"/>
<accession>A0A4Y9R478</accession>
<evidence type="ECO:0000256" key="2">
    <source>
        <dbReference type="SAM" id="SignalP"/>
    </source>
</evidence>
<dbReference type="InterPro" id="IPR035986">
    <property type="entry name" value="PKD_dom_sf"/>
</dbReference>
<dbReference type="PROSITE" id="PS50093">
    <property type="entry name" value="PKD"/>
    <property type="match status" value="1"/>
</dbReference>
<dbReference type="AlphaFoldDB" id="A0A4Y9R478"/>
<keyword evidence="1 2" id="KW-0732">Signal</keyword>
<comment type="caution">
    <text evidence="4">The sequence shown here is derived from an EMBL/GenBank/DDBJ whole genome shotgun (WGS) entry which is preliminary data.</text>
</comment>
<organism evidence="4 5">
    <name type="scientific">Orlajensenia leifsoniae</name>
    <dbReference type="NCBI Taxonomy" id="2561933"/>
    <lineage>
        <taxon>Bacteria</taxon>
        <taxon>Bacillati</taxon>
        <taxon>Actinomycetota</taxon>
        <taxon>Actinomycetes</taxon>
        <taxon>Micrococcales</taxon>
        <taxon>Microbacteriaceae</taxon>
        <taxon>Orlajensenia</taxon>
    </lineage>
</organism>
<dbReference type="SMART" id="SM00089">
    <property type="entry name" value="PKD"/>
    <property type="match status" value="1"/>
</dbReference>
<dbReference type="InterPro" id="IPR039331">
    <property type="entry name" value="PAPs-like"/>
</dbReference>
<dbReference type="Gene3D" id="2.60.40.10">
    <property type="entry name" value="Immunoglobulins"/>
    <property type="match status" value="1"/>
</dbReference>
<evidence type="ECO:0000259" key="3">
    <source>
        <dbReference type="PROSITE" id="PS50093"/>
    </source>
</evidence>
<dbReference type="PANTHER" id="PTHR22953">
    <property type="entry name" value="ACID PHOSPHATASE RELATED"/>
    <property type="match status" value="1"/>
</dbReference>
<dbReference type="InterPro" id="IPR022409">
    <property type="entry name" value="PKD/Chitinase_dom"/>
</dbReference>
<dbReference type="SUPFAM" id="SSF49299">
    <property type="entry name" value="PKD domain"/>
    <property type="match status" value="1"/>
</dbReference>
<dbReference type="Pfam" id="PF00149">
    <property type="entry name" value="Metallophos"/>
    <property type="match status" value="1"/>
</dbReference>
<dbReference type="InterPro" id="IPR004843">
    <property type="entry name" value="Calcineurin-like_PHP"/>
</dbReference>
<evidence type="ECO:0000313" key="5">
    <source>
        <dbReference type="Proteomes" id="UP000298127"/>
    </source>
</evidence>
<dbReference type="Proteomes" id="UP000298127">
    <property type="component" value="Unassembled WGS sequence"/>
</dbReference>
<dbReference type="GO" id="GO:0005975">
    <property type="term" value="P:carbohydrate metabolic process"/>
    <property type="evidence" value="ECO:0007669"/>
    <property type="project" value="UniProtKB-ARBA"/>
</dbReference>
<evidence type="ECO:0000313" key="4">
    <source>
        <dbReference type="EMBL" id="TFV98928.1"/>
    </source>
</evidence>
<dbReference type="PANTHER" id="PTHR22953:SF153">
    <property type="entry name" value="PURPLE ACID PHOSPHATASE"/>
    <property type="match status" value="1"/>
</dbReference>